<dbReference type="InterPro" id="IPR036570">
    <property type="entry name" value="HORMA_dom_sf"/>
</dbReference>
<dbReference type="SUPFAM" id="SSF56019">
    <property type="entry name" value="The spindle assembly checkpoint protein mad2"/>
    <property type="match status" value="1"/>
</dbReference>
<reference evidence="2" key="1">
    <citation type="submission" date="2015-11" db="EMBL/GenBank/DDBJ databases">
        <title>De novo transcriptome assembly of four potential Pierce s Disease insect vectors from Arizona vineyards.</title>
        <authorList>
            <person name="Tassone E.E."/>
        </authorList>
    </citation>
    <scope>NUCLEOTIDE SEQUENCE</scope>
</reference>
<protein>
    <recommendedName>
        <fullName evidence="1">HORMA domain-containing protein</fullName>
    </recommendedName>
</protein>
<dbReference type="PROSITE" id="PS50815">
    <property type="entry name" value="HORMA"/>
    <property type="match status" value="1"/>
</dbReference>
<accession>A0A1B6G8G5</accession>
<dbReference type="InterPro" id="IPR045091">
    <property type="entry name" value="Mad2-like"/>
</dbReference>
<feature type="domain" description="HORMA" evidence="1">
    <location>
        <begin position="8"/>
        <end position="200"/>
    </location>
</feature>
<evidence type="ECO:0000259" key="1">
    <source>
        <dbReference type="PROSITE" id="PS50815"/>
    </source>
</evidence>
<dbReference type="AlphaFoldDB" id="A0A1B6G8G5"/>
<dbReference type="InterPro" id="IPR003511">
    <property type="entry name" value="HORMA_dom"/>
</dbReference>
<dbReference type="Gene3D" id="3.30.900.10">
    <property type="entry name" value="HORMA domain"/>
    <property type="match status" value="1"/>
</dbReference>
<proteinExistence type="predicted"/>
<evidence type="ECO:0000313" key="2">
    <source>
        <dbReference type="EMBL" id="JAS58727.1"/>
    </source>
</evidence>
<dbReference type="PANTHER" id="PTHR11842:SF10">
    <property type="entry name" value="MITOTIC SPINDLE ASSEMBLY CHECKPOINT PROTEIN MAD2B"/>
    <property type="match status" value="1"/>
</dbReference>
<sequence length="202" mass="23674">METETTNKCSVEILLEFFEVCFHSILYIRKVYPPSIFTLKKKYNVPVHISLYPDLNFYISNVLKSVKKFLMMNKLLQLSLWILDSSLKPVEKFVFNNFNINSSFIGNHSDMSNLLLLEESFRAFCLKLSTSDYILKPIPDNSSFKIYVKTEGSILTDMYEDPTFETFPWITEDNISENELHEISPLVSLRTPNFQFETYVEI</sequence>
<name>A0A1B6G8G5_9HEMI</name>
<gene>
    <name evidence="2" type="ORF">g.20826</name>
</gene>
<dbReference type="GO" id="GO:0016035">
    <property type="term" value="C:zeta DNA polymerase complex"/>
    <property type="evidence" value="ECO:0007669"/>
    <property type="project" value="TreeGrafter"/>
</dbReference>
<dbReference type="EMBL" id="GECZ01011042">
    <property type="protein sequence ID" value="JAS58727.1"/>
    <property type="molecule type" value="Transcribed_RNA"/>
</dbReference>
<dbReference type="Pfam" id="PF02301">
    <property type="entry name" value="HORMA"/>
    <property type="match status" value="1"/>
</dbReference>
<dbReference type="PANTHER" id="PTHR11842">
    <property type="entry name" value="MITOTIC SPINDLE ASSEMBLY CHECKPOINT PROTEIN MAD2"/>
    <property type="match status" value="1"/>
</dbReference>
<organism evidence="2">
    <name type="scientific">Cuerna arida</name>
    <dbReference type="NCBI Taxonomy" id="1464854"/>
    <lineage>
        <taxon>Eukaryota</taxon>
        <taxon>Metazoa</taxon>
        <taxon>Ecdysozoa</taxon>
        <taxon>Arthropoda</taxon>
        <taxon>Hexapoda</taxon>
        <taxon>Insecta</taxon>
        <taxon>Pterygota</taxon>
        <taxon>Neoptera</taxon>
        <taxon>Paraneoptera</taxon>
        <taxon>Hemiptera</taxon>
        <taxon>Auchenorrhyncha</taxon>
        <taxon>Membracoidea</taxon>
        <taxon>Cicadellidae</taxon>
        <taxon>Cicadellinae</taxon>
        <taxon>Proconiini</taxon>
        <taxon>Cuerna</taxon>
    </lineage>
</organism>